<keyword evidence="9" id="KW-1185">Reference proteome</keyword>
<comment type="caution">
    <text evidence="8">The sequence shown here is derived from an EMBL/GenBank/DDBJ whole genome shotgun (WGS) entry which is preliminary data.</text>
</comment>
<dbReference type="InterPro" id="IPR007921">
    <property type="entry name" value="CHAP_dom"/>
</dbReference>
<dbReference type="SUPFAM" id="SSF54001">
    <property type="entry name" value="Cysteine proteinases"/>
    <property type="match status" value="1"/>
</dbReference>
<gene>
    <name evidence="8" type="ORF">F8154_01940</name>
</gene>
<dbReference type="EMBL" id="WBZC01000006">
    <property type="protein sequence ID" value="KAB3537884.1"/>
    <property type="molecule type" value="Genomic_DNA"/>
</dbReference>
<reference evidence="8 9" key="1">
    <citation type="submission" date="2019-10" db="EMBL/GenBank/DDBJ databases">
        <title>Alkaliphilus serpentinus sp. nov. and Alkaliphilus pronyensis sp. nov., two novel anaerobic alkaliphilic species isolated from the serpentinized-hosted hydrothermal field of the Prony Bay (New Caledonia).</title>
        <authorList>
            <person name="Postec A."/>
        </authorList>
    </citation>
    <scope>NUCLEOTIDE SEQUENCE [LARGE SCALE GENOMIC DNA]</scope>
    <source>
        <strain evidence="8 9">LacV</strain>
    </source>
</reference>
<dbReference type="InterPro" id="IPR038765">
    <property type="entry name" value="Papain-like_cys_pep_sf"/>
</dbReference>
<evidence type="ECO:0000259" key="7">
    <source>
        <dbReference type="PROSITE" id="PS51935"/>
    </source>
</evidence>
<keyword evidence="5" id="KW-1133">Transmembrane helix</keyword>
<evidence type="ECO:0000256" key="5">
    <source>
        <dbReference type="SAM" id="Phobius"/>
    </source>
</evidence>
<dbReference type="RefSeq" id="WP_151859905.1">
    <property type="nucleotide sequence ID" value="NZ_WBZC01000006.1"/>
</dbReference>
<dbReference type="InterPro" id="IPR051202">
    <property type="entry name" value="Peptidase_C40"/>
</dbReference>
<dbReference type="PROSITE" id="PS50911">
    <property type="entry name" value="CHAP"/>
    <property type="match status" value="1"/>
</dbReference>
<sequence length="410" mass="45434">MAVDPLTIAKVATTIGKLGSSENGRWIILIALLTPLILILLLLASPFIIFSSLFSSGSSGEDISVQAYMLELQTQFQEKIEIEQQDPDMNSIETIVMGSEDNTLIDNSVQVLSFFSVLQTTENGEQVAYFDGASKDELEKLFWKMNQIDVVVEEEREEKTVTDSNGNASIITITTHHKTITINSLTAEEMATRYKFDTDQNQLLKEVLQSSDYILGIDGQMFLSNDEIEQIKSCLPVDYYVDRELIVEKAKSIVGKVRYFWGGKSLATDWDNRWGTPREVTADGSRSTGTVRPFGLDCSGYITWVFANTGLHYATIDKTIGHGVTAQWNTSTSITKVQVKKGDLAFIAAPNTRKINHIGIVVEVSDNGKILVAHCNSSANNVSIDDADTKGFRYFRRPAILIEDEGADAE</sequence>
<feature type="domain" description="NlpC/P60" evidence="7">
    <location>
        <begin position="240"/>
        <end position="406"/>
    </location>
</feature>
<keyword evidence="5" id="KW-0812">Transmembrane</keyword>
<keyword evidence="3" id="KW-0378">Hydrolase</keyword>
<keyword evidence="2" id="KW-0645">Protease</keyword>
<keyword evidence="5" id="KW-0472">Membrane</keyword>
<dbReference type="PANTHER" id="PTHR47053:SF1">
    <property type="entry name" value="MUREIN DD-ENDOPEPTIDASE MEPH-RELATED"/>
    <property type="match status" value="1"/>
</dbReference>
<proteinExistence type="inferred from homology"/>
<dbReference type="AlphaFoldDB" id="A0A6I0FNI9"/>
<dbReference type="Pfam" id="PF00877">
    <property type="entry name" value="NLPC_P60"/>
    <property type="match status" value="1"/>
</dbReference>
<comment type="similarity">
    <text evidence="1">Belongs to the peptidase C40 family.</text>
</comment>
<organism evidence="8 9">
    <name type="scientific">Alkaliphilus pronyensis</name>
    <dbReference type="NCBI Taxonomy" id="1482732"/>
    <lineage>
        <taxon>Bacteria</taxon>
        <taxon>Bacillati</taxon>
        <taxon>Bacillota</taxon>
        <taxon>Clostridia</taxon>
        <taxon>Peptostreptococcales</taxon>
        <taxon>Natronincolaceae</taxon>
        <taxon>Alkaliphilus</taxon>
    </lineage>
</organism>
<dbReference type="OrthoDB" id="1734240at2"/>
<feature type="domain" description="Peptidase C51" evidence="6">
    <location>
        <begin position="273"/>
        <end position="396"/>
    </location>
</feature>
<name>A0A6I0FNI9_9FIRM</name>
<evidence type="ECO:0000313" key="8">
    <source>
        <dbReference type="EMBL" id="KAB3537884.1"/>
    </source>
</evidence>
<dbReference type="PANTHER" id="PTHR47053">
    <property type="entry name" value="MUREIN DD-ENDOPEPTIDASE MEPH-RELATED"/>
    <property type="match status" value="1"/>
</dbReference>
<evidence type="ECO:0000259" key="6">
    <source>
        <dbReference type="PROSITE" id="PS50911"/>
    </source>
</evidence>
<evidence type="ECO:0000313" key="9">
    <source>
        <dbReference type="Proteomes" id="UP000432715"/>
    </source>
</evidence>
<accession>A0A6I0FNI9</accession>
<dbReference type="InterPro" id="IPR000064">
    <property type="entry name" value="NLP_P60_dom"/>
</dbReference>
<evidence type="ECO:0000256" key="2">
    <source>
        <dbReference type="ARBA" id="ARBA00022670"/>
    </source>
</evidence>
<keyword evidence="4" id="KW-0788">Thiol protease</keyword>
<evidence type="ECO:0000256" key="3">
    <source>
        <dbReference type="ARBA" id="ARBA00022801"/>
    </source>
</evidence>
<dbReference type="Proteomes" id="UP000432715">
    <property type="component" value="Unassembled WGS sequence"/>
</dbReference>
<evidence type="ECO:0000256" key="1">
    <source>
        <dbReference type="ARBA" id="ARBA00007074"/>
    </source>
</evidence>
<dbReference type="GO" id="GO:0008234">
    <property type="term" value="F:cysteine-type peptidase activity"/>
    <property type="evidence" value="ECO:0007669"/>
    <property type="project" value="UniProtKB-KW"/>
</dbReference>
<dbReference type="GO" id="GO:0006508">
    <property type="term" value="P:proteolysis"/>
    <property type="evidence" value="ECO:0007669"/>
    <property type="project" value="UniProtKB-KW"/>
</dbReference>
<dbReference type="PROSITE" id="PS51935">
    <property type="entry name" value="NLPC_P60"/>
    <property type="match status" value="1"/>
</dbReference>
<protein>
    <submittedName>
        <fullName evidence="8">NlpC/P60 family protein</fullName>
    </submittedName>
</protein>
<feature type="transmembrane region" description="Helical" evidence="5">
    <location>
        <begin position="26"/>
        <end position="50"/>
    </location>
</feature>
<evidence type="ECO:0000256" key="4">
    <source>
        <dbReference type="ARBA" id="ARBA00022807"/>
    </source>
</evidence>
<dbReference type="Gene3D" id="3.90.1720.10">
    <property type="entry name" value="endopeptidase domain like (from Nostoc punctiforme)"/>
    <property type="match status" value="1"/>
</dbReference>